<accession>A0AA36BBS8</accession>
<evidence type="ECO:0008006" key="5">
    <source>
        <dbReference type="Google" id="ProtNLM"/>
    </source>
</evidence>
<feature type="region of interest" description="Disordered" evidence="1">
    <location>
        <begin position="1"/>
        <end position="21"/>
    </location>
</feature>
<dbReference type="Proteomes" id="UP001162480">
    <property type="component" value="Chromosome 13"/>
</dbReference>
<proteinExistence type="predicted"/>
<keyword evidence="4" id="KW-1185">Reference proteome</keyword>
<keyword evidence="2" id="KW-0812">Transmembrane</keyword>
<keyword evidence="2" id="KW-1133">Transmembrane helix</keyword>
<evidence type="ECO:0000256" key="2">
    <source>
        <dbReference type="SAM" id="Phobius"/>
    </source>
</evidence>
<gene>
    <name evidence="3" type="ORF">OCTVUL_1B013929</name>
</gene>
<protein>
    <recommendedName>
        <fullName evidence="5">Transmembrane protein</fullName>
    </recommendedName>
</protein>
<name>A0AA36BBS8_OCTVU</name>
<feature type="transmembrane region" description="Helical" evidence="2">
    <location>
        <begin position="48"/>
        <end position="70"/>
    </location>
</feature>
<dbReference type="EMBL" id="OX597826">
    <property type="protein sequence ID" value="CAI9731545.1"/>
    <property type="molecule type" value="Genomic_DNA"/>
</dbReference>
<reference evidence="3" key="1">
    <citation type="submission" date="2023-08" db="EMBL/GenBank/DDBJ databases">
        <authorList>
            <person name="Alioto T."/>
            <person name="Alioto T."/>
            <person name="Gomez Garrido J."/>
        </authorList>
    </citation>
    <scope>NUCLEOTIDE SEQUENCE</scope>
</reference>
<sequence length="73" mass="7410">MSVGTSIRSKNSSIGASNGSSYCNAGVNASVHSVGIVESIVVVMMVELVSLILAAVVVVKVALLSFIVIASSW</sequence>
<evidence type="ECO:0000313" key="4">
    <source>
        <dbReference type="Proteomes" id="UP001162480"/>
    </source>
</evidence>
<evidence type="ECO:0000313" key="3">
    <source>
        <dbReference type="EMBL" id="CAI9731545.1"/>
    </source>
</evidence>
<keyword evidence="2" id="KW-0472">Membrane</keyword>
<organism evidence="3 4">
    <name type="scientific">Octopus vulgaris</name>
    <name type="common">Common octopus</name>
    <dbReference type="NCBI Taxonomy" id="6645"/>
    <lineage>
        <taxon>Eukaryota</taxon>
        <taxon>Metazoa</taxon>
        <taxon>Spiralia</taxon>
        <taxon>Lophotrochozoa</taxon>
        <taxon>Mollusca</taxon>
        <taxon>Cephalopoda</taxon>
        <taxon>Coleoidea</taxon>
        <taxon>Octopodiformes</taxon>
        <taxon>Octopoda</taxon>
        <taxon>Incirrata</taxon>
        <taxon>Octopodidae</taxon>
        <taxon>Octopus</taxon>
    </lineage>
</organism>
<evidence type="ECO:0000256" key="1">
    <source>
        <dbReference type="SAM" id="MobiDB-lite"/>
    </source>
</evidence>
<dbReference type="AlphaFoldDB" id="A0AA36BBS8"/>